<keyword evidence="2" id="KW-0472">Membrane</keyword>
<organism evidence="3 4">
    <name type="scientific">Spongiivirga citrea</name>
    <dbReference type="NCBI Taxonomy" id="1481457"/>
    <lineage>
        <taxon>Bacteria</taxon>
        <taxon>Pseudomonadati</taxon>
        <taxon>Bacteroidota</taxon>
        <taxon>Flavobacteriia</taxon>
        <taxon>Flavobacteriales</taxon>
        <taxon>Flavobacteriaceae</taxon>
        <taxon>Spongiivirga</taxon>
    </lineage>
</organism>
<feature type="compositionally biased region" description="Basic and acidic residues" evidence="1">
    <location>
        <begin position="148"/>
        <end position="174"/>
    </location>
</feature>
<feature type="transmembrane region" description="Helical" evidence="2">
    <location>
        <begin position="6"/>
        <end position="21"/>
    </location>
</feature>
<evidence type="ECO:0000256" key="2">
    <source>
        <dbReference type="SAM" id="Phobius"/>
    </source>
</evidence>
<name>A0A6M0CI94_9FLAO</name>
<feature type="transmembrane region" description="Helical" evidence="2">
    <location>
        <begin position="88"/>
        <end position="109"/>
    </location>
</feature>
<gene>
    <name evidence="3" type="ORF">GWK10_05590</name>
</gene>
<protein>
    <submittedName>
        <fullName evidence="3">Uncharacterized protein</fullName>
    </submittedName>
</protein>
<keyword evidence="2" id="KW-0812">Transmembrane</keyword>
<comment type="caution">
    <text evidence="3">The sequence shown here is derived from an EMBL/GenBank/DDBJ whole genome shotgun (WGS) entry which is preliminary data.</text>
</comment>
<accession>A0A6M0CI94</accession>
<sequence>MTLEVIIFIAAILVGILLYWRESQGNKLYRFINKIAYSKELQMKDHDTKGFIFQQRLMLRLVYIVLFYLIVIGLVTFAIPFGIATVQIFAACVVGTLVGTYLASAFFFADEKIDANKSIAVDYIEEKIEEGKEFIEELTEGEPVQEIPKIEEKPEPVEKKKSARDRLKDKGYLK</sequence>
<dbReference type="Proteomes" id="UP000474296">
    <property type="component" value="Unassembled WGS sequence"/>
</dbReference>
<evidence type="ECO:0000313" key="4">
    <source>
        <dbReference type="Proteomes" id="UP000474296"/>
    </source>
</evidence>
<reference evidence="3 4" key="1">
    <citation type="submission" date="2020-01" db="EMBL/GenBank/DDBJ databases">
        <title>Spongiivirga citrea KCTC 32990T.</title>
        <authorList>
            <person name="Wang G."/>
        </authorList>
    </citation>
    <scope>NUCLEOTIDE SEQUENCE [LARGE SCALE GENOMIC DNA]</scope>
    <source>
        <strain evidence="3 4">KCTC 32990</strain>
    </source>
</reference>
<feature type="region of interest" description="Disordered" evidence="1">
    <location>
        <begin position="141"/>
        <end position="174"/>
    </location>
</feature>
<evidence type="ECO:0000256" key="1">
    <source>
        <dbReference type="SAM" id="MobiDB-lite"/>
    </source>
</evidence>
<keyword evidence="2" id="KW-1133">Transmembrane helix</keyword>
<feature type="transmembrane region" description="Helical" evidence="2">
    <location>
        <begin position="61"/>
        <end position="82"/>
    </location>
</feature>
<keyword evidence="4" id="KW-1185">Reference proteome</keyword>
<evidence type="ECO:0000313" key="3">
    <source>
        <dbReference type="EMBL" id="NER16673.1"/>
    </source>
</evidence>
<proteinExistence type="predicted"/>
<dbReference type="EMBL" id="JAABOQ010000002">
    <property type="protein sequence ID" value="NER16673.1"/>
    <property type="molecule type" value="Genomic_DNA"/>
</dbReference>
<dbReference type="AlphaFoldDB" id="A0A6M0CI94"/>
<dbReference type="RefSeq" id="WP_164030058.1">
    <property type="nucleotide sequence ID" value="NZ_JAABOQ010000002.1"/>
</dbReference>